<dbReference type="AlphaFoldDB" id="A0A517XLY2"/>
<dbReference type="KEGG" id="uli:ETAA1_03990"/>
<keyword evidence="3" id="KW-1185">Reference proteome</keyword>
<dbReference type="EMBL" id="CP036273">
    <property type="protein sequence ID" value="QDU18509.1"/>
    <property type="molecule type" value="Genomic_DNA"/>
</dbReference>
<organism evidence="2 3">
    <name type="scientific">Urbifossiella limnaea</name>
    <dbReference type="NCBI Taxonomy" id="2528023"/>
    <lineage>
        <taxon>Bacteria</taxon>
        <taxon>Pseudomonadati</taxon>
        <taxon>Planctomycetota</taxon>
        <taxon>Planctomycetia</taxon>
        <taxon>Gemmatales</taxon>
        <taxon>Gemmataceae</taxon>
        <taxon>Urbifossiella</taxon>
    </lineage>
</organism>
<evidence type="ECO:0000313" key="3">
    <source>
        <dbReference type="Proteomes" id="UP000319576"/>
    </source>
</evidence>
<name>A0A517XLY2_9BACT</name>
<feature type="domain" description="ATP-grasp" evidence="1">
    <location>
        <begin position="130"/>
        <end position="255"/>
    </location>
</feature>
<protein>
    <recommendedName>
        <fullName evidence="1">ATP-grasp domain-containing protein</fullName>
    </recommendedName>
</protein>
<dbReference type="Proteomes" id="UP000319576">
    <property type="component" value="Chromosome"/>
</dbReference>
<dbReference type="InterPro" id="IPR025643">
    <property type="entry name" value="R2K_3"/>
</dbReference>
<accession>A0A517XLY2</accession>
<reference evidence="2 3" key="1">
    <citation type="submission" date="2019-02" db="EMBL/GenBank/DDBJ databases">
        <title>Deep-cultivation of Planctomycetes and their phenomic and genomic characterization uncovers novel biology.</title>
        <authorList>
            <person name="Wiegand S."/>
            <person name="Jogler M."/>
            <person name="Boedeker C."/>
            <person name="Pinto D."/>
            <person name="Vollmers J."/>
            <person name="Rivas-Marin E."/>
            <person name="Kohn T."/>
            <person name="Peeters S.H."/>
            <person name="Heuer A."/>
            <person name="Rast P."/>
            <person name="Oberbeckmann S."/>
            <person name="Bunk B."/>
            <person name="Jeske O."/>
            <person name="Meyerdierks A."/>
            <person name="Storesund J.E."/>
            <person name="Kallscheuer N."/>
            <person name="Luecker S."/>
            <person name="Lage O.M."/>
            <person name="Pohl T."/>
            <person name="Merkel B.J."/>
            <person name="Hornburger P."/>
            <person name="Mueller R.-W."/>
            <person name="Bruemmer F."/>
            <person name="Labrenz M."/>
            <person name="Spormann A.M."/>
            <person name="Op den Camp H."/>
            <person name="Overmann J."/>
            <person name="Amann R."/>
            <person name="Jetten M.S.M."/>
            <person name="Mascher T."/>
            <person name="Medema M.H."/>
            <person name="Devos D.P."/>
            <person name="Kaster A.-K."/>
            <person name="Ovreas L."/>
            <person name="Rohde M."/>
            <person name="Galperin M.Y."/>
            <person name="Jogler C."/>
        </authorList>
    </citation>
    <scope>NUCLEOTIDE SEQUENCE [LARGE SCALE GENOMIC DNA]</scope>
    <source>
        <strain evidence="2 3">ETA_A1</strain>
    </source>
</reference>
<evidence type="ECO:0000259" key="1">
    <source>
        <dbReference type="Pfam" id="PF14243"/>
    </source>
</evidence>
<dbReference type="Pfam" id="PF14243">
    <property type="entry name" value="R2K_3"/>
    <property type="match status" value="1"/>
</dbReference>
<gene>
    <name evidence="2" type="ORF">ETAA1_03990</name>
</gene>
<dbReference type="OrthoDB" id="5355744at2"/>
<sequence>MHFLFPQDPRGRNFPEDIFEEQAAALAAAGFTYSLLRSGVLRRGQPLDGVPPGADVVYRGWMLTAVEYGRLSAAVEDAGARLFTTPGEYLAAHHLPNWYPLITDLTPETRVYPADADLARELATLSWDGFFVKDYVKSLKTSVGSLVRDPAGVERVVAEMREYRGEIEGGVCVRRVEDFLVETERRYFVIRGRAYASDPHAPIPGAVATCAGRVPSPFFSVDIVRRADGVDRVVEVGDGQVSDLVGWSADTFAAMWRTAIVGPAGDGA</sequence>
<dbReference type="RefSeq" id="WP_145233854.1">
    <property type="nucleotide sequence ID" value="NZ_CP036273.1"/>
</dbReference>
<proteinExistence type="predicted"/>
<evidence type="ECO:0000313" key="2">
    <source>
        <dbReference type="EMBL" id="QDU18509.1"/>
    </source>
</evidence>